<evidence type="ECO:0000313" key="7">
    <source>
        <dbReference type="EMBL" id="AXQ88540.1"/>
    </source>
</evidence>
<feature type="transmembrane region" description="Helical" evidence="6">
    <location>
        <begin position="357"/>
        <end position="377"/>
    </location>
</feature>
<evidence type="ECO:0000256" key="4">
    <source>
        <dbReference type="ARBA" id="ARBA00022989"/>
    </source>
</evidence>
<feature type="transmembrane region" description="Helical" evidence="6">
    <location>
        <begin position="170"/>
        <end position="190"/>
    </location>
</feature>
<protein>
    <submittedName>
        <fullName evidence="7">Wzx</fullName>
    </submittedName>
</protein>
<sequence length="410" mass="46915">MTLGLKIAPLINLSIRALTLLGKFILLFYMAKFLSAEEVGVYGLFVVLVSYSLYAVGFDFYTFSTRELVLKDKKEWGSFLKSQSFLIIFAYIVILPIILFLASYSIPTKWLFFLGLLIVLEHLNQELMRLLIIDKKTVMANNLLFIRSGLWCYLIIGCMIFALVENQLDSILDAWIVSDLIALIVGWLALKKGLVFSKSQIIQIEWLKSGLKICIPLLISTLILRAITTVDRLWLEQLEGLKVIAAYSLFIGLTNAIISFLETGVFSFIYPKMIQEKSNSENFRILVKKMFFQSLGLALLISIVLVISFPYFLHWIGKDIYYTYKHIFYVVLFANLIYCVSMVPHYILYAKHRDKQIVLSHILGLAIFILSTLVLIFNKVQVAVAYGLCCAFLSILIAKVVFSFKKNRFV</sequence>
<evidence type="ECO:0000256" key="3">
    <source>
        <dbReference type="ARBA" id="ARBA00022692"/>
    </source>
</evidence>
<dbReference type="InterPro" id="IPR050833">
    <property type="entry name" value="Poly_Biosynth_Transport"/>
</dbReference>
<feature type="transmembrane region" description="Helical" evidence="6">
    <location>
        <begin position="210"/>
        <end position="227"/>
    </location>
</feature>
<dbReference type="EMBL" id="CP031743">
    <property type="protein sequence ID" value="AXQ88540.1"/>
    <property type="molecule type" value="Genomic_DNA"/>
</dbReference>
<keyword evidence="5 6" id="KW-0472">Membrane</keyword>
<evidence type="ECO:0000256" key="5">
    <source>
        <dbReference type="ARBA" id="ARBA00023136"/>
    </source>
</evidence>
<dbReference type="AlphaFoldDB" id="A0A385EQL3"/>
<accession>A0A385EQL3</accession>
<evidence type="ECO:0000256" key="2">
    <source>
        <dbReference type="ARBA" id="ARBA00022475"/>
    </source>
</evidence>
<keyword evidence="3 6" id="KW-0812">Transmembrane</keyword>
<comment type="subcellular location">
    <subcellularLocation>
        <location evidence="1">Cell membrane</location>
        <topology evidence="1">Multi-pass membrane protein</topology>
    </subcellularLocation>
</comment>
<feature type="transmembrane region" description="Helical" evidence="6">
    <location>
        <begin position="326"/>
        <end position="350"/>
    </location>
</feature>
<dbReference type="PANTHER" id="PTHR30250:SF11">
    <property type="entry name" value="O-ANTIGEN TRANSPORTER-RELATED"/>
    <property type="match status" value="1"/>
</dbReference>
<evidence type="ECO:0000256" key="6">
    <source>
        <dbReference type="SAM" id="Phobius"/>
    </source>
</evidence>
<dbReference type="GO" id="GO:0005886">
    <property type="term" value="C:plasma membrane"/>
    <property type="evidence" value="ECO:0007669"/>
    <property type="project" value="UniProtKB-SubCell"/>
</dbReference>
<feature type="transmembrane region" description="Helical" evidence="6">
    <location>
        <begin position="7"/>
        <end position="29"/>
    </location>
</feature>
<feature type="transmembrane region" description="Helical" evidence="6">
    <location>
        <begin position="383"/>
        <end position="402"/>
    </location>
</feature>
<gene>
    <name evidence="7" type="primary">wzx</name>
    <name evidence="7" type="ORF">BSF95_00097</name>
</gene>
<feature type="transmembrane region" description="Helical" evidence="6">
    <location>
        <begin position="84"/>
        <end position="104"/>
    </location>
</feature>
<evidence type="ECO:0000256" key="1">
    <source>
        <dbReference type="ARBA" id="ARBA00004651"/>
    </source>
</evidence>
<feature type="transmembrane region" description="Helical" evidence="6">
    <location>
        <begin position="144"/>
        <end position="164"/>
    </location>
</feature>
<reference evidence="7" key="1">
    <citation type="submission" date="2018-08" db="EMBL/GenBank/DDBJ databases">
        <title>Complete genome sequence of Acinetobacter baumannii strain WM99c.</title>
        <authorList>
            <person name="Nigro S.J."/>
            <person name="Wick R.R."/>
            <person name="Holt K.E."/>
            <person name="Hall R.M."/>
        </authorList>
    </citation>
    <scope>NUCLEOTIDE SEQUENCE</scope>
    <source>
        <strain evidence="7">WM99c</strain>
    </source>
</reference>
<proteinExistence type="predicted"/>
<feature type="transmembrane region" description="Helical" evidence="6">
    <location>
        <begin position="41"/>
        <end position="63"/>
    </location>
</feature>
<keyword evidence="4 6" id="KW-1133">Transmembrane helix</keyword>
<keyword evidence="2" id="KW-1003">Cell membrane</keyword>
<dbReference type="PANTHER" id="PTHR30250">
    <property type="entry name" value="PST FAMILY PREDICTED COLANIC ACID TRANSPORTER"/>
    <property type="match status" value="1"/>
</dbReference>
<dbReference type="RefSeq" id="WP_000172211.1">
    <property type="nucleotide sequence ID" value="NZ_AERY01000087.1"/>
</dbReference>
<feature type="transmembrane region" description="Helical" evidence="6">
    <location>
        <begin position="291"/>
        <end position="314"/>
    </location>
</feature>
<feature type="transmembrane region" description="Helical" evidence="6">
    <location>
        <begin position="110"/>
        <end position="132"/>
    </location>
</feature>
<organism evidence="7">
    <name type="scientific">Acinetobacter baumannii WM99c</name>
    <dbReference type="NCBI Taxonomy" id="945555"/>
    <lineage>
        <taxon>Bacteria</taxon>
        <taxon>Pseudomonadati</taxon>
        <taxon>Pseudomonadota</taxon>
        <taxon>Gammaproteobacteria</taxon>
        <taxon>Moraxellales</taxon>
        <taxon>Moraxellaceae</taxon>
        <taxon>Acinetobacter</taxon>
        <taxon>Acinetobacter calcoaceticus/baumannii complex</taxon>
    </lineage>
</organism>
<name>A0A385EQL3_ACIBA</name>
<feature type="transmembrane region" description="Helical" evidence="6">
    <location>
        <begin position="247"/>
        <end position="270"/>
    </location>
</feature>